<dbReference type="RefSeq" id="WP_184170660.1">
    <property type="nucleotide sequence ID" value="NZ_JACHGF010000001.1"/>
</dbReference>
<evidence type="ECO:0000256" key="1">
    <source>
        <dbReference type="SAM" id="Phobius"/>
    </source>
</evidence>
<evidence type="ECO:0000313" key="4">
    <source>
        <dbReference type="Proteomes" id="UP000557307"/>
    </source>
</evidence>
<dbReference type="Pfam" id="PF06580">
    <property type="entry name" value="His_kinase"/>
    <property type="match status" value="1"/>
</dbReference>
<protein>
    <submittedName>
        <fullName evidence="3">Uncharacterized membrane-anchored protein YhcB (DUF1043 family)</fullName>
    </submittedName>
</protein>
<dbReference type="InterPro" id="IPR010559">
    <property type="entry name" value="Sig_transdc_His_kin_internal"/>
</dbReference>
<gene>
    <name evidence="3" type="ORF">HNQ92_000587</name>
</gene>
<evidence type="ECO:0000313" key="3">
    <source>
        <dbReference type="EMBL" id="MBB5282466.1"/>
    </source>
</evidence>
<reference evidence="3 4" key="1">
    <citation type="submission" date="2020-08" db="EMBL/GenBank/DDBJ databases">
        <title>Genomic Encyclopedia of Type Strains, Phase IV (KMG-IV): sequencing the most valuable type-strain genomes for metagenomic binning, comparative biology and taxonomic classification.</title>
        <authorList>
            <person name="Goeker M."/>
        </authorList>
    </citation>
    <scope>NUCLEOTIDE SEQUENCE [LARGE SCALE GENOMIC DNA]</scope>
    <source>
        <strain evidence="3 4">DSM 105074</strain>
    </source>
</reference>
<evidence type="ECO:0000259" key="2">
    <source>
        <dbReference type="Pfam" id="PF06580"/>
    </source>
</evidence>
<dbReference type="InterPro" id="IPR050640">
    <property type="entry name" value="Bact_2-comp_sensor_kinase"/>
</dbReference>
<dbReference type="EMBL" id="JACHGF010000001">
    <property type="protein sequence ID" value="MBB5282466.1"/>
    <property type="molecule type" value="Genomic_DNA"/>
</dbReference>
<accession>A0A840TEA6</accession>
<feature type="transmembrane region" description="Helical" evidence="1">
    <location>
        <begin position="18"/>
        <end position="39"/>
    </location>
</feature>
<dbReference type="Proteomes" id="UP000557307">
    <property type="component" value="Unassembled WGS sequence"/>
</dbReference>
<feature type="transmembrane region" description="Helical" evidence="1">
    <location>
        <begin position="45"/>
        <end position="68"/>
    </location>
</feature>
<proteinExistence type="predicted"/>
<dbReference type="GO" id="GO:0016020">
    <property type="term" value="C:membrane"/>
    <property type="evidence" value="ECO:0007669"/>
    <property type="project" value="InterPro"/>
</dbReference>
<sequence length="359" mass="41196">MKRPFFTWLRKQLRRNTLYWVTGLFVVPWLVPLGGYFLWGSTYLASWQVGFGASLILLALVALATRVLKALSRWIVRRFPEPQHSPRRVLLHILFFVPLGLAYTQLSMLAFDAGRLYGFRYQATQATWLLVGVTVATIILAGVSESVYAFQQWRVNQLEFQQLEHQHLQSQLDEVKQQVNPHFLFNSLNSLSVLIGDDQAQAERFVDEMANVYRYLLQAGPTRTRSDGLTTLDAELRFVQSYAYLLQTRYGAGFELRLYINDTARPYRLPALTLQTLLDNAIKHNVVSAARPLRVEVRITIAEQLQVRNNLQKRSLRVPLNQAGLATLTARYQLLTGAPLRVEATEQYFTVELPLIRTL</sequence>
<organism evidence="3 4">
    <name type="scientific">Rhabdobacter roseus</name>
    <dbReference type="NCBI Taxonomy" id="1655419"/>
    <lineage>
        <taxon>Bacteria</taxon>
        <taxon>Pseudomonadati</taxon>
        <taxon>Bacteroidota</taxon>
        <taxon>Cytophagia</taxon>
        <taxon>Cytophagales</taxon>
        <taxon>Cytophagaceae</taxon>
        <taxon>Rhabdobacter</taxon>
    </lineage>
</organism>
<feature type="transmembrane region" description="Helical" evidence="1">
    <location>
        <begin position="89"/>
        <end position="106"/>
    </location>
</feature>
<dbReference type="GO" id="GO:0000155">
    <property type="term" value="F:phosphorelay sensor kinase activity"/>
    <property type="evidence" value="ECO:0007669"/>
    <property type="project" value="InterPro"/>
</dbReference>
<keyword evidence="4" id="KW-1185">Reference proteome</keyword>
<keyword evidence="1" id="KW-0812">Transmembrane</keyword>
<keyword evidence="1" id="KW-0472">Membrane</keyword>
<feature type="domain" description="Signal transduction histidine kinase internal region" evidence="2">
    <location>
        <begin position="171"/>
        <end position="252"/>
    </location>
</feature>
<dbReference type="AlphaFoldDB" id="A0A840TEA6"/>
<dbReference type="PANTHER" id="PTHR34220:SF7">
    <property type="entry name" value="SENSOR HISTIDINE KINASE YPDA"/>
    <property type="match status" value="1"/>
</dbReference>
<feature type="transmembrane region" description="Helical" evidence="1">
    <location>
        <begin position="126"/>
        <end position="150"/>
    </location>
</feature>
<name>A0A840TEA6_9BACT</name>
<dbReference type="PANTHER" id="PTHR34220">
    <property type="entry name" value="SENSOR HISTIDINE KINASE YPDA"/>
    <property type="match status" value="1"/>
</dbReference>
<comment type="caution">
    <text evidence="3">The sequence shown here is derived from an EMBL/GenBank/DDBJ whole genome shotgun (WGS) entry which is preliminary data.</text>
</comment>
<keyword evidence="1" id="KW-1133">Transmembrane helix</keyword>